<protein>
    <recommendedName>
        <fullName evidence="2">Universal stress protein</fullName>
    </recommendedName>
</protein>
<dbReference type="PRINTS" id="PR01438">
    <property type="entry name" value="UNVRSLSTRESS"/>
</dbReference>
<name>A0A0R2EXE3_LIMFE</name>
<dbReference type="InterPro" id="IPR006015">
    <property type="entry name" value="Universal_stress_UspA"/>
</dbReference>
<dbReference type="EMBL" id="POTQ01000002">
    <property type="protein sequence ID" value="PNV58584.1"/>
    <property type="molecule type" value="Genomic_DNA"/>
</dbReference>
<reference evidence="4 7" key="2">
    <citation type="submission" date="2019-10" db="EMBL/GenBank/DDBJ databases">
        <title>Genome Sequencing and assembly of Lactobacillus fermentum I2, a lactic acid bacteria.</title>
        <authorList>
            <person name="Lopes L.S."/>
            <person name="Persinoti G.F."/>
            <person name="Riano-Pachon D.M."/>
            <person name="Labate C.A."/>
        </authorList>
    </citation>
    <scope>NUCLEOTIDE SEQUENCE [LARGE SCALE GENOMIC DNA]</scope>
    <source>
        <strain evidence="4 7">I2</strain>
    </source>
</reference>
<accession>A0A0R2EXE3</accession>
<reference evidence="5 6" key="1">
    <citation type="submission" date="2018-01" db="EMBL/GenBank/DDBJ databases">
        <title>Draft genome sequence of the feruloyl esterase-producing strain Lactobacillus fermentum CRL 1446, isolated from artisanal goat milk cheese.</title>
        <authorList>
            <person name="Abeijon Mukdsi M.C."/>
            <person name="Saavedra L."/>
            <person name="Gauffin Cano M.P."/>
            <person name="Hebert E.M."/>
            <person name="Medina R.B."/>
        </authorList>
    </citation>
    <scope>NUCLEOTIDE SEQUENCE [LARGE SCALE GENOMIC DNA]</scope>
    <source>
        <strain evidence="5 6">CRL 1446</strain>
    </source>
</reference>
<evidence type="ECO:0000313" key="7">
    <source>
        <dbReference type="Proteomes" id="UP000466799"/>
    </source>
</evidence>
<evidence type="ECO:0000259" key="3">
    <source>
        <dbReference type="Pfam" id="PF00582"/>
    </source>
</evidence>
<dbReference type="PIRSF" id="PIRSF006276">
    <property type="entry name" value="UspA"/>
    <property type="match status" value="1"/>
</dbReference>
<comment type="caution">
    <text evidence="4">The sequence shown here is derived from an EMBL/GenBank/DDBJ whole genome shotgun (WGS) entry which is preliminary data.</text>
</comment>
<dbReference type="CDD" id="cd00293">
    <property type="entry name" value="USP-like"/>
    <property type="match status" value="1"/>
</dbReference>
<dbReference type="AlphaFoldDB" id="A0A0R2EXE3"/>
<evidence type="ECO:0000313" key="4">
    <source>
        <dbReference type="EMBL" id="MPQ35604.1"/>
    </source>
</evidence>
<evidence type="ECO:0000313" key="5">
    <source>
        <dbReference type="EMBL" id="PNV58584.1"/>
    </source>
</evidence>
<dbReference type="InterPro" id="IPR014729">
    <property type="entry name" value="Rossmann-like_a/b/a_fold"/>
</dbReference>
<dbReference type="SUPFAM" id="SSF52402">
    <property type="entry name" value="Adenine nucleotide alpha hydrolases-like"/>
    <property type="match status" value="1"/>
</dbReference>
<keyword evidence="2" id="KW-0963">Cytoplasm</keyword>
<dbReference type="Pfam" id="PF00582">
    <property type="entry name" value="Usp"/>
    <property type="match status" value="1"/>
</dbReference>
<evidence type="ECO:0000256" key="2">
    <source>
        <dbReference type="PIRNR" id="PIRNR006276"/>
    </source>
</evidence>
<dbReference type="Proteomes" id="UP000236514">
    <property type="component" value="Unassembled WGS sequence"/>
</dbReference>
<dbReference type="PANTHER" id="PTHR46268:SF6">
    <property type="entry name" value="UNIVERSAL STRESS PROTEIN UP12"/>
    <property type="match status" value="1"/>
</dbReference>
<dbReference type="Proteomes" id="UP000466799">
    <property type="component" value="Unassembled WGS sequence"/>
</dbReference>
<comment type="similarity">
    <text evidence="1 2">Belongs to the universal stress protein A family.</text>
</comment>
<sequence length="156" mass="16847">MNGGIVMTNGTYQRILVPIDGSRATPVVMEKAIAAAKKHQAHLDILNVAQVNQLTDGYAIASSLSTSQTFDLVKTTQERLGDLKKHAEESGVKSVAIHIRFGNPKQVIARDFIADHHNDLIVIGTTGLSMVERLIVGSVTSYVVRNAACDVEVVRV</sequence>
<dbReference type="GO" id="GO:0005737">
    <property type="term" value="C:cytoplasm"/>
    <property type="evidence" value="ECO:0007669"/>
    <property type="project" value="UniProtKB-SubCell"/>
</dbReference>
<proteinExistence type="inferred from homology"/>
<evidence type="ECO:0000313" key="6">
    <source>
        <dbReference type="Proteomes" id="UP000236514"/>
    </source>
</evidence>
<evidence type="ECO:0000256" key="1">
    <source>
        <dbReference type="ARBA" id="ARBA00008791"/>
    </source>
</evidence>
<dbReference type="OrthoDB" id="9789668at2"/>
<dbReference type="InterPro" id="IPR006016">
    <property type="entry name" value="UspA"/>
</dbReference>
<dbReference type="EMBL" id="WHJL01000080">
    <property type="protein sequence ID" value="MPQ35604.1"/>
    <property type="molecule type" value="Genomic_DNA"/>
</dbReference>
<dbReference type="Gene3D" id="3.40.50.620">
    <property type="entry name" value="HUPs"/>
    <property type="match status" value="1"/>
</dbReference>
<gene>
    <name evidence="5" type="ORF">C1Y38_01440</name>
    <name evidence="4" type="ORF">GC247_06905</name>
</gene>
<organism evidence="4 7">
    <name type="scientific">Limosilactobacillus fermentum</name>
    <name type="common">Lactobacillus fermentum</name>
    <dbReference type="NCBI Taxonomy" id="1613"/>
    <lineage>
        <taxon>Bacteria</taxon>
        <taxon>Bacillati</taxon>
        <taxon>Bacillota</taxon>
        <taxon>Bacilli</taxon>
        <taxon>Lactobacillales</taxon>
        <taxon>Lactobacillaceae</taxon>
        <taxon>Limosilactobacillus</taxon>
    </lineage>
</organism>
<dbReference type="PANTHER" id="PTHR46268">
    <property type="entry name" value="STRESS RESPONSE PROTEIN NHAX"/>
    <property type="match status" value="1"/>
</dbReference>
<comment type="subcellular location">
    <subcellularLocation>
        <location evidence="2">Cytoplasm</location>
    </subcellularLocation>
</comment>
<feature type="domain" description="UspA" evidence="3">
    <location>
        <begin position="12"/>
        <end position="155"/>
    </location>
</feature>